<evidence type="ECO:0000313" key="2">
    <source>
        <dbReference type="Proteomes" id="UP000446768"/>
    </source>
</evidence>
<reference evidence="1 2" key="1">
    <citation type="submission" date="2019-11" db="EMBL/GenBank/DDBJ databases">
        <title>Novel species isolated from a subtropical stream in China.</title>
        <authorList>
            <person name="Lu H."/>
        </authorList>
    </citation>
    <scope>NUCLEOTIDE SEQUENCE [LARGE SCALE GENOMIC DNA]</scope>
    <source>
        <strain evidence="1 2">FT92W</strain>
    </source>
</reference>
<gene>
    <name evidence="1" type="ORF">GJ700_12420</name>
</gene>
<proteinExistence type="predicted"/>
<sequence>MSRAYTEEEARDQFLDHIRHLARYWAKQPNQSPLERCEGLAFSILNIIDGTSGGFPCAIDLVLRPHPDDKQFKIDAGENYFEAGMVINNRMLHELFYQQPAGSPAPAAECPICAGTHTAFGKRCACVQPQEIRNQTDTESKEPNHE</sequence>
<dbReference type="AlphaFoldDB" id="A0A7X2IME1"/>
<organism evidence="1 2">
    <name type="scientific">Pseudoduganella rivuli</name>
    <dbReference type="NCBI Taxonomy" id="2666085"/>
    <lineage>
        <taxon>Bacteria</taxon>
        <taxon>Pseudomonadati</taxon>
        <taxon>Pseudomonadota</taxon>
        <taxon>Betaproteobacteria</taxon>
        <taxon>Burkholderiales</taxon>
        <taxon>Oxalobacteraceae</taxon>
        <taxon>Telluria group</taxon>
        <taxon>Pseudoduganella</taxon>
    </lineage>
</organism>
<protein>
    <submittedName>
        <fullName evidence="1">Uncharacterized protein</fullName>
    </submittedName>
</protein>
<comment type="caution">
    <text evidence="1">The sequence shown here is derived from an EMBL/GenBank/DDBJ whole genome shotgun (WGS) entry which is preliminary data.</text>
</comment>
<accession>A0A7X2IME1</accession>
<keyword evidence="2" id="KW-1185">Reference proteome</keyword>
<dbReference type="EMBL" id="WKJJ01000007">
    <property type="protein sequence ID" value="MRV72514.1"/>
    <property type="molecule type" value="Genomic_DNA"/>
</dbReference>
<name>A0A7X2IME1_9BURK</name>
<dbReference type="Proteomes" id="UP000446768">
    <property type="component" value="Unassembled WGS sequence"/>
</dbReference>
<evidence type="ECO:0000313" key="1">
    <source>
        <dbReference type="EMBL" id="MRV72514.1"/>
    </source>
</evidence>
<dbReference type="RefSeq" id="WP_154374167.1">
    <property type="nucleotide sequence ID" value="NZ_WKJJ01000007.1"/>
</dbReference>